<protein>
    <submittedName>
        <fullName evidence="2">Uncharacterized protein</fullName>
    </submittedName>
</protein>
<dbReference type="EMBL" id="JAODUO010000116">
    <property type="protein sequence ID" value="KAK2189012.1"/>
    <property type="molecule type" value="Genomic_DNA"/>
</dbReference>
<keyword evidence="1" id="KW-0812">Transmembrane</keyword>
<keyword evidence="1" id="KW-1133">Transmembrane helix</keyword>
<reference evidence="2" key="1">
    <citation type="journal article" date="2023" name="Mol. Biol. Evol.">
        <title>Third-Generation Sequencing Reveals the Adaptive Role of the Epigenome in Three Deep-Sea Polychaetes.</title>
        <authorList>
            <person name="Perez M."/>
            <person name="Aroh O."/>
            <person name="Sun Y."/>
            <person name="Lan Y."/>
            <person name="Juniper S.K."/>
            <person name="Young C.R."/>
            <person name="Angers B."/>
            <person name="Qian P.Y."/>
        </authorList>
    </citation>
    <scope>NUCLEOTIDE SEQUENCE</scope>
    <source>
        <strain evidence="2">R07B-5</strain>
    </source>
</reference>
<name>A0AAD9P6G0_RIDPI</name>
<comment type="caution">
    <text evidence="2">The sequence shown here is derived from an EMBL/GenBank/DDBJ whole genome shotgun (WGS) entry which is preliminary data.</text>
</comment>
<evidence type="ECO:0000313" key="3">
    <source>
        <dbReference type="Proteomes" id="UP001209878"/>
    </source>
</evidence>
<accession>A0AAD9P6G0</accession>
<evidence type="ECO:0000313" key="2">
    <source>
        <dbReference type="EMBL" id="KAK2189012.1"/>
    </source>
</evidence>
<dbReference type="Proteomes" id="UP001209878">
    <property type="component" value="Unassembled WGS sequence"/>
</dbReference>
<organism evidence="2 3">
    <name type="scientific">Ridgeia piscesae</name>
    <name type="common">Tubeworm</name>
    <dbReference type="NCBI Taxonomy" id="27915"/>
    <lineage>
        <taxon>Eukaryota</taxon>
        <taxon>Metazoa</taxon>
        <taxon>Spiralia</taxon>
        <taxon>Lophotrochozoa</taxon>
        <taxon>Annelida</taxon>
        <taxon>Polychaeta</taxon>
        <taxon>Sedentaria</taxon>
        <taxon>Canalipalpata</taxon>
        <taxon>Sabellida</taxon>
        <taxon>Siboglinidae</taxon>
        <taxon>Ridgeia</taxon>
    </lineage>
</organism>
<gene>
    <name evidence="2" type="ORF">NP493_110g01041</name>
</gene>
<dbReference type="AlphaFoldDB" id="A0AAD9P6G0"/>
<feature type="transmembrane region" description="Helical" evidence="1">
    <location>
        <begin position="12"/>
        <end position="39"/>
    </location>
</feature>
<evidence type="ECO:0000256" key="1">
    <source>
        <dbReference type="SAM" id="Phobius"/>
    </source>
</evidence>
<sequence length="130" mass="14526">MRPNFCAVVSDFIPASFMSVLLNVDTSSVFCLILVLHIFNDTNLGMKCLSSMLDMSMCHCLITMYCTGCQLTSIRSPWICAGMCRLVMSSVVIDILCHADNKHSHMTSKPSTFIFSHLTENKDLPVNILR</sequence>
<keyword evidence="3" id="KW-1185">Reference proteome</keyword>
<proteinExistence type="predicted"/>
<keyword evidence="1" id="KW-0472">Membrane</keyword>